<organism evidence="3">
    <name type="scientific">freshwater metagenome</name>
    <dbReference type="NCBI Taxonomy" id="449393"/>
    <lineage>
        <taxon>unclassified sequences</taxon>
        <taxon>metagenomes</taxon>
        <taxon>ecological metagenomes</taxon>
    </lineage>
</organism>
<dbReference type="EMBL" id="CAEZXA010000056">
    <property type="protein sequence ID" value="CAB4675150.1"/>
    <property type="molecule type" value="Genomic_DNA"/>
</dbReference>
<dbReference type="SFLD" id="SFLDG01129">
    <property type="entry name" value="C1.5:_HAD__Beta-PGM__Phosphata"/>
    <property type="match status" value="1"/>
</dbReference>
<dbReference type="EMBL" id="CAETWZ010000017">
    <property type="protein sequence ID" value="CAB4367537.1"/>
    <property type="molecule type" value="Genomic_DNA"/>
</dbReference>
<sequence>MSQQYDAILFDAGGVFLIPDPSVLAPTLAYYGATSDHEAYVRAHYGAMAAKSRQGSGEDDWSYYNRAYVQLVGVPQHNQEAATYVLSRTRHAHLWRAPLAGSAEALRGLNAAGVPIGVVSNASGQIEEILGRSEICQVGDGPLASVRCIIDSHIVGVMKPDPHIFDFALPFFDDVDRSRIAYVGDSVVMDVGGATAAGLIPILVDPYNDAADLVSCRRIASLLELL</sequence>
<dbReference type="InterPro" id="IPR023214">
    <property type="entry name" value="HAD_sf"/>
</dbReference>
<dbReference type="Pfam" id="PF00702">
    <property type="entry name" value="Hydrolase"/>
    <property type="match status" value="1"/>
</dbReference>
<proteinExistence type="predicted"/>
<evidence type="ECO:0000313" key="1">
    <source>
        <dbReference type="EMBL" id="CAB4367537.1"/>
    </source>
</evidence>
<dbReference type="SFLD" id="SFLDS00003">
    <property type="entry name" value="Haloacid_Dehalogenase"/>
    <property type="match status" value="1"/>
</dbReference>
<evidence type="ECO:0000313" key="2">
    <source>
        <dbReference type="EMBL" id="CAB4675150.1"/>
    </source>
</evidence>
<protein>
    <submittedName>
        <fullName evidence="3">Unannotated protein</fullName>
    </submittedName>
</protein>
<dbReference type="EMBL" id="CAEZZL010000041">
    <property type="protein sequence ID" value="CAB4761180.1"/>
    <property type="molecule type" value="Genomic_DNA"/>
</dbReference>
<evidence type="ECO:0000313" key="3">
    <source>
        <dbReference type="EMBL" id="CAB4761180.1"/>
    </source>
</evidence>
<accession>A0A6J6UMX9</accession>
<dbReference type="AlphaFoldDB" id="A0A6J6UMX9"/>
<reference evidence="3" key="1">
    <citation type="submission" date="2020-05" db="EMBL/GenBank/DDBJ databases">
        <authorList>
            <person name="Chiriac C."/>
            <person name="Salcher M."/>
            <person name="Ghai R."/>
            <person name="Kavagutti S V."/>
        </authorList>
    </citation>
    <scope>NUCLEOTIDE SEQUENCE</scope>
</reference>
<dbReference type="InterPro" id="IPR036412">
    <property type="entry name" value="HAD-like_sf"/>
</dbReference>
<dbReference type="InterPro" id="IPR051828">
    <property type="entry name" value="HAD-like_hydrolase_domain"/>
</dbReference>
<name>A0A6J6UMX9_9ZZZZ</name>
<dbReference type="PANTHER" id="PTHR46191:SF2">
    <property type="entry name" value="HALOACID DEHALOGENASE-LIKE HYDROLASE DOMAIN-CONTAINING PROTEIN 3"/>
    <property type="match status" value="1"/>
</dbReference>
<dbReference type="PANTHER" id="PTHR46191">
    <property type="match status" value="1"/>
</dbReference>
<gene>
    <name evidence="2" type="ORF">UFOPK2334_00778</name>
    <name evidence="3" type="ORF">UFOPK2870_00666</name>
    <name evidence="1" type="ORF">UFOPK4179_00321</name>
</gene>
<dbReference type="Gene3D" id="3.40.50.1000">
    <property type="entry name" value="HAD superfamily/HAD-like"/>
    <property type="match status" value="1"/>
</dbReference>
<dbReference type="SUPFAM" id="SSF56784">
    <property type="entry name" value="HAD-like"/>
    <property type="match status" value="1"/>
</dbReference>